<dbReference type="Proteomes" id="UP001195483">
    <property type="component" value="Unassembled WGS sequence"/>
</dbReference>
<evidence type="ECO:0000313" key="2">
    <source>
        <dbReference type="Proteomes" id="UP001195483"/>
    </source>
</evidence>
<dbReference type="EMBL" id="JAEAOA010002350">
    <property type="protein sequence ID" value="KAK3601838.1"/>
    <property type="molecule type" value="Genomic_DNA"/>
</dbReference>
<organism evidence="1 2">
    <name type="scientific">Potamilus streckersoni</name>
    <dbReference type="NCBI Taxonomy" id="2493646"/>
    <lineage>
        <taxon>Eukaryota</taxon>
        <taxon>Metazoa</taxon>
        <taxon>Spiralia</taxon>
        <taxon>Lophotrochozoa</taxon>
        <taxon>Mollusca</taxon>
        <taxon>Bivalvia</taxon>
        <taxon>Autobranchia</taxon>
        <taxon>Heteroconchia</taxon>
        <taxon>Palaeoheterodonta</taxon>
        <taxon>Unionida</taxon>
        <taxon>Unionoidea</taxon>
        <taxon>Unionidae</taxon>
        <taxon>Ambleminae</taxon>
        <taxon>Lampsilini</taxon>
        <taxon>Potamilus</taxon>
    </lineage>
</organism>
<gene>
    <name evidence="1" type="ORF">CHS0354_041759</name>
</gene>
<evidence type="ECO:0000313" key="1">
    <source>
        <dbReference type="EMBL" id="KAK3601838.1"/>
    </source>
</evidence>
<sequence>MVASIKQHECFISYICASLYSLMDRTESVYQTTLMNCAENLVSTFTCCSVNVTNKFMGEVPFTPVSPSSPNSLLLSDFVLIYFVVNHKEHIFQYVMIHFEFHLFFNISDMSINFSFFKHHTMRPVNFNFTRVLNC</sequence>
<proteinExistence type="predicted"/>
<comment type="caution">
    <text evidence="1">The sequence shown here is derived from an EMBL/GenBank/DDBJ whole genome shotgun (WGS) entry which is preliminary data.</text>
</comment>
<keyword evidence="2" id="KW-1185">Reference proteome</keyword>
<dbReference type="AlphaFoldDB" id="A0AAE0T291"/>
<name>A0AAE0T291_9BIVA</name>
<reference evidence="1" key="1">
    <citation type="journal article" date="2021" name="Genome Biol. Evol.">
        <title>A High-Quality Reference Genome for a Parasitic Bivalve with Doubly Uniparental Inheritance (Bivalvia: Unionida).</title>
        <authorList>
            <person name="Smith C.H."/>
        </authorList>
    </citation>
    <scope>NUCLEOTIDE SEQUENCE</scope>
    <source>
        <strain evidence="1">CHS0354</strain>
    </source>
</reference>
<reference evidence="1" key="3">
    <citation type="submission" date="2023-05" db="EMBL/GenBank/DDBJ databases">
        <authorList>
            <person name="Smith C.H."/>
        </authorList>
    </citation>
    <scope>NUCLEOTIDE SEQUENCE</scope>
    <source>
        <strain evidence="1">CHS0354</strain>
        <tissue evidence="1">Mantle</tissue>
    </source>
</reference>
<reference evidence="1" key="2">
    <citation type="journal article" date="2021" name="Genome Biol. Evol.">
        <title>Developing a high-quality reference genome for a parasitic bivalve with doubly uniparental inheritance (Bivalvia: Unionida).</title>
        <authorList>
            <person name="Smith C.H."/>
        </authorList>
    </citation>
    <scope>NUCLEOTIDE SEQUENCE</scope>
    <source>
        <strain evidence="1">CHS0354</strain>
        <tissue evidence="1">Mantle</tissue>
    </source>
</reference>
<protein>
    <submittedName>
        <fullName evidence="1">Uncharacterized protein</fullName>
    </submittedName>
</protein>
<accession>A0AAE0T291</accession>